<dbReference type="OrthoDB" id="6417021at2759"/>
<feature type="compositionally biased region" description="Pro residues" evidence="6">
    <location>
        <begin position="484"/>
        <end position="495"/>
    </location>
</feature>
<dbReference type="PANTHER" id="PTHR22604">
    <property type="entry name" value="OXIDOREDUCTASES"/>
    <property type="match status" value="1"/>
</dbReference>
<dbReference type="InterPro" id="IPR036291">
    <property type="entry name" value="NAD(P)-bd_dom_sf"/>
</dbReference>
<dbReference type="GO" id="GO:0047837">
    <property type="term" value="F:D-xylose 1-dehydrogenase (NADP+) activity"/>
    <property type="evidence" value="ECO:0007669"/>
    <property type="project" value="UniProtKB-EC"/>
</dbReference>
<dbReference type="InterPro" id="IPR050984">
    <property type="entry name" value="Gfo/Idh/MocA_domain"/>
</dbReference>
<dbReference type="Pfam" id="PF01408">
    <property type="entry name" value="GFO_IDH_MocA"/>
    <property type="match status" value="1"/>
</dbReference>
<evidence type="ECO:0000256" key="5">
    <source>
        <dbReference type="ARBA" id="ARBA00049233"/>
    </source>
</evidence>
<dbReference type="InterPro" id="IPR055170">
    <property type="entry name" value="GFO_IDH_MocA-like_dom"/>
</dbReference>
<feature type="compositionally biased region" description="Low complexity" evidence="6">
    <location>
        <begin position="418"/>
        <end position="460"/>
    </location>
</feature>
<evidence type="ECO:0000259" key="8">
    <source>
        <dbReference type="Pfam" id="PF22725"/>
    </source>
</evidence>
<evidence type="ECO:0000256" key="3">
    <source>
        <dbReference type="ARBA" id="ARBA00038984"/>
    </source>
</evidence>
<gene>
    <name evidence="9" type="ORF">SPI_04221</name>
</gene>
<feature type="domain" description="Gfo/Idh/MocA-like oxidoreductase N-terminal" evidence="7">
    <location>
        <begin position="23"/>
        <end position="129"/>
    </location>
</feature>
<evidence type="ECO:0000313" key="10">
    <source>
        <dbReference type="Proteomes" id="UP000076874"/>
    </source>
</evidence>
<accession>A0A167VJ64</accession>
<feature type="domain" description="GFO/IDH/MocA-like oxidoreductase" evidence="8">
    <location>
        <begin position="186"/>
        <end position="262"/>
    </location>
</feature>
<sequence length="495" mass="55789">MDFVVRNWRTLFPPEPPKSDNALKFGLIGAANIAPSALIRPAKSHPEVTIQGVAARDRKKAAAFATKHRIPQVYDSYEALLNDPNIDAVYIALPNGLHFEWAMRALAQGKHVLLEKPSVNNGDEATRLFTSPLVRQPRVDGSPPPLLLEAFHFRFQPTWQYFLSLLDRPNINFANAVAKVPGFFFKKDDIRFRYNLGGGSMMDLGTYNFAALRDVFQAEPEACLSCVVRKCAAPHELCDAAATTRFRFPGGHLGMAECDLQANTLIPHIPTVEVQHHPIAVAVNAVPGLKPPPKVPDGYELVRERRITLYNFILCGFWHRIDIEDEYKVRRIDNHQIVYGRWQKKTSKKAYTFKDAGIDQPGEPFWLSYRHQLEQFVNRVRTRPGSGLWVSHDDSRNQARMIDMAYKETDLPLRPASQFQLQQQAAQPQQGAPQQAEPQQAEPQQEELQQAEPQQDAPQQNETAHHEQEQVVPGHGEPQQTVPDPGPAEPNTPAN</sequence>
<feature type="region of interest" description="Disordered" evidence="6">
    <location>
        <begin position="418"/>
        <end position="495"/>
    </location>
</feature>
<evidence type="ECO:0000259" key="7">
    <source>
        <dbReference type="Pfam" id="PF01408"/>
    </source>
</evidence>
<dbReference type="EMBL" id="AZHD01000006">
    <property type="protein sequence ID" value="OAA62681.1"/>
    <property type="molecule type" value="Genomic_DNA"/>
</dbReference>
<evidence type="ECO:0000256" key="6">
    <source>
        <dbReference type="SAM" id="MobiDB-lite"/>
    </source>
</evidence>
<dbReference type="EC" id="1.1.1.179" evidence="3"/>
<keyword evidence="10" id="KW-1185">Reference proteome</keyword>
<dbReference type="Gene3D" id="3.40.50.720">
    <property type="entry name" value="NAD(P)-binding Rossmann-like Domain"/>
    <property type="match status" value="1"/>
</dbReference>
<comment type="similarity">
    <text evidence="1">Belongs to the Gfo/Idh/MocA family.</text>
</comment>
<protein>
    <recommendedName>
        <fullName evidence="3">D-xylose 1-dehydrogenase (NADP(+), D-xylono-1,5-lactone-forming)</fullName>
        <ecNumber evidence="3">1.1.1.179</ecNumber>
    </recommendedName>
    <alternativeName>
        <fullName evidence="4">D-xylose-NADP dehydrogenase</fullName>
    </alternativeName>
</protein>
<dbReference type="Pfam" id="PF22725">
    <property type="entry name" value="GFO_IDH_MocA_C3"/>
    <property type="match status" value="1"/>
</dbReference>
<name>A0A167VJ64_9HYPO</name>
<evidence type="ECO:0000256" key="1">
    <source>
        <dbReference type="ARBA" id="ARBA00010928"/>
    </source>
</evidence>
<reference evidence="9 10" key="1">
    <citation type="journal article" date="2016" name="Genome Biol. Evol.">
        <title>Divergent and convergent evolution of fungal pathogenicity.</title>
        <authorList>
            <person name="Shang Y."/>
            <person name="Xiao G."/>
            <person name="Zheng P."/>
            <person name="Cen K."/>
            <person name="Zhan S."/>
            <person name="Wang C."/>
        </authorList>
    </citation>
    <scope>NUCLEOTIDE SEQUENCE [LARGE SCALE GENOMIC DNA]</scope>
    <source>
        <strain evidence="9 10">RCEF 264</strain>
    </source>
</reference>
<evidence type="ECO:0000256" key="2">
    <source>
        <dbReference type="ARBA" id="ARBA00023002"/>
    </source>
</evidence>
<evidence type="ECO:0000313" key="9">
    <source>
        <dbReference type="EMBL" id="OAA62681.1"/>
    </source>
</evidence>
<dbReference type="Gene3D" id="3.30.360.10">
    <property type="entry name" value="Dihydrodipicolinate Reductase, domain 2"/>
    <property type="match status" value="1"/>
</dbReference>
<dbReference type="SUPFAM" id="SSF55347">
    <property type="entry name" value="Glyceraldehyde-3-phosphate dehydrogenase-like, C-terminal domain"/>
    <property type="match status" value="1"/>
</dbReference>
<dbReference type="SUPFAM" id="SSF51735">
    <property type="entry name" value="NAD(P)-binding Rossmann-fold domains"/>
    <property type="match status" value="1"/>
</dbReference>
<dbReference type="Proteomes" id="UP000076874">
    <property type="component" value="Unassembled WGS sequence"/>
</dbReference>
<dbReference type="PANTHER" id="PTHR22604:SF105">
    <property type="entry name" value="TRANS-1,2-DIHYDROBENZENE-1,2-DIOL DEHYDROGENASE"/>
    <property type="match status" value="1"/>
</dbReference>
<comment type="caution">
    <text evidence="9">The sequence shown here is derived from an EMBL/GenBank/DDBJ whole genome shotgun (WGS) entry which is preliminary data.</text>
</comment>
<comment type="catalytic activity">
    <reaction evidence="5">
        <text>D-xylose + NADP(+) = D-xylono-1,5-lactone + NADPH + H(+)</text>
        <dbReference type="Rhea" id="RHEA:22000"/>
        <dbReference type="ChEBI" id="CHEBI:15378"/>
        <dbReference type="ChEBI" id="CHEBI:15867"/>
        <dbReference type="ChEBI" id="CHEBI:53455"/>
        <dbReference type="ChEBI" id="CHEBI:57783"/>
        <dbReference type="ChEBI" id="CHEBI:58349"/>
        <dbReference type="EC" id="1.1.1.179"/>
    </reaction>
</comment>
<dbReference type="AlphaFoldDB" id="A0A167VJ64"/>
<dbReference type="STRING" id="1081102.A0A167VJ64"/>
<evidence type="ECO:0000256" key="4">
    <source>
        <dbReference type="ARBA" id="ARBA00042988"/>
    </source>
</evidence>
<dbReference type="GO" id="GO:0000166">
    <property type="term" value="F:nucleotide binding"/>
    <property type="evidence" value="ECO:0007669"/>
    <property type="project" value="InterPro"/>
</dbReference>
<keyword evidence="2" id="KW-0560">Oxidoreductase</keyword>
<proteinExistence type="inferred from homology"/>
<dbReference type="InterPro" id="IPR000683">
    <property type="entry name" value="Gfo/Idh/MocA-like_OxRdtase_N"/>
</dbReference>
<organism evidence="9 10">
    <name type="scientific">Niveomyces insectorum RCEF 264</name>
    <dbReference type="NCBI Taxonomy" id="1081102"/>
    <lineage>
        <taxon>Eukaryota</taxon>
        <taxon>Fungi</taxon>
        <taxon>Dikarya</taxon>
        <taxon>Ascomycota</taxon>
        <taxon>Pezizomycotina</taxon>
        <taxon>Sordariomycetes</taxon>
        <taxon>Hypocreomycetidae</taxon>
        <taxon>Hypocreales</taxon>
        <taxon>Cordycipitaceae</taxon>
        <taxon>Niveomyces</taxon>
    </lineage>
</organism>